<name>A0ABY7YT73_9HYPH</name>
<keyword evidence="7" id="KW-1185">Reference proteome</keyword>
<dbReference type="PANTHER" id="PTHR10961:SF7">
    <property type="entry name" value="FAD DEPENDENT OXIDOREDUCTASE DOMAIN-CONTAINING PROTEIN"/>
    <property type="match status" value="1"/>
</dbReference>
<dbReference type="SUPFAM" id="SSF54373">
    <property type="entry name" value="FAD-linked reductases, C-terminal domain"/>
    <property type="match status" value="1"/>
</dbReference>
<dbReference type="PANTHER" id="PTHR10961">
    <property type="entry name" value="PEROXISOMAL SARCOSINE OXIDASE"/>
    <property type="match status" value="1"/>
</dbReference>
<keyword evidence="2" id="KW-0285">Flavoprotein</keyword>
<feature type="domain" description="FAD dependent oxidoreductase" evidence="5">
    <location>
        <begin position="5"/>
        <end position="368"/>
    </location>
</feature>
<sequence>MRQYDYIVVGLGAMGSAALWHLAKSGARVLGIDRFTPPHNQGSTHGETRITRRAIGEGEALVPLALRSHQLWAQIEAETGADLFHQTGSLIIGRPGDNVERPGRTGFVDRSIAAARRFDIDHEILTADEITARYPNFTPQPDEIGYFEPGGGYLRVEACVAANLTLAQRHNATIQLDTEVRDIAADQTAVRIVTADETILAGHVAVTAGAWAPALLGAPFIDLLKPTRQVMHWFMIEPDARSIWEKSPVFMWPHGDDESGFFYGFPSIDGQSMKTADECYGPASDPNAIDRLVTPEQSSQMYQSHMAGRFAGLTPQVARTQTCIYTASPDSGFIIDQHPQRDNVLVVSPCSGHGFKHSAAIGEAVAARLLQQPHPIDLNAFSLSRFGTNPATSPPD</sequence>
<keyword evidence="3" id="KW-0274">FAD</keyword>
<evidence type="ECO:0000259" key="5">
    <source>
        <dbReference type="Pfam" id="PF01266"/>
    </source>
</evidence>
<dbReference type="EC" id="1.5.3.2" evidence="6"/>
<dbReference type="Pfam" id="PF01266">
    <property type="entry name" value="DAO"/>
    <property type="match status" value="1"/>
</dbReference>
<dbReference type="SUPFAM" id="SSF51905">
    <property type="entry name" value="FAD/NAD(P)-binding domain"/>
    <property type="match status" value="1"/>
</dbReference>
<protein>
    <submittedName>
        <fullName evidence="6">N-methyl-L-tryptophan oxidase</fullName>
        <ecNumber evidence="6">1.5.3.2</ecNumber>
    </submittedName>
</protein>
<evidence type="ECO:0000256" key="1">
    <source>
        <dbReference type="ARBA" id="ARBA00001974"/>
    </source>
</evidence>
<dbReference type="Proteomes" id="UP001222118">
    <property type="component" value="Chromosome"/>
</dbReference>
<dbReference type="InterPro" id="IPR045170">
    <property type="entry name" value="MTOX"/>
</dbReference>
<organism evidence="6 7">
    <name type="scientific">Devosia rhodophyticola</name>
    <dbReference type="NCBI Taxonomy" id="3026423"/>
    <lineage>
        <taxon>Bacteria</taxon>
        <taxon>Pseudomonadati</taxon>
        <taxon>Pseudomonadota</taxon>
        <taxon>Alphaproteobacteria</taxon>
        <taxon>Hyphomicrobiales</taxon>
        <taxon>Devosiaceae</taxon>
        <taxon>Devosia</taxon>
    </lineage>
</organism>
<dbReference type="InterPro" id="IPR036188">
    <property type="entry name" value="FAD/NAD-bd_sf"/>
</dbReference>
<evidence type="ECO:0000313" key="6">
    <source>
        <dbReference type="EMBL" id="WDR04538.1"/>
    </source>
</evidence>
<evidence type="ECO:0000256" key="4">
    <source>
        <dbReference type="ARBA" id="ARBA00023002"/>
    </source>
</evidence>
<evidence type="ECO:0000256" key="2">
    <source>
        <dbReference type="ARBA" id="ARBA00022630"/>
    </source>
</evidence>
<dbReference type="InterPro" id="IPR006076">
    <property type="entry name" value="FAD-dep_OxRdtase"/>
</dbReference>
<reference evidence="6 7" key="1">
    <citation type="submission" date="2023-02" db="EMBL/GenBank/DDBJ databases">
        <title>Devosia chondri sp. nov., isolated from the phycosphere of marine algae.</title>
        <authorList>
            <person name="Kim J.M."/>
            <person name="Lee J.K."/>
            <person name="Choi B.J."/>
            <person name="Bayburt H."/>
            <person name="Jeon C.O."/>
        </authorList>
    </citation>
    <scope>NUCLEOTIDE SEQUENCE [LARGE SCALE GENOMIC DNA]</scope>
    <source>
        <strain evidence="6 7">G2-5</strain>
    </source>
</reference>
<dbReference type="Gene3D" id="3.30.9.10">
    <property type="entry name" value="D-Amino Acid Oxidase, subunit A, domain 2"/>
    <property type="match status" value="1"/>
</dbReference>
<proteinExistence type="predicted"/>
<accession>A0ABY7YT73</accession>
<dbReference type="EMBL" id="CP118247">
    <property type="protein sequence ID" value="WDR04538.1"/>
    <property type="molecule type" value="Genomic_DNA"/>
</dbReference>
<dbReference type="NCBIfam" id="NF008425">
    <property type="entry name" value="PRK11259.1"/>
    <property type="match status" value="1"/>
</dbReference>
<evidence type="ECO:0000313" key="7">
    <source>
        <dbReference type="Proteomes" id="UP001222118"/>
    </source>
</evidence>
<gene>
    <name evidence="6" type="primary">solA</name>
    <name evidence="6" type="ORF">PSQ90_09325</name>
</gene>
<dbReference type="Gene3D" id="3.50.50.60">
    <property type="entry name" value="FAD/NAD(P)-binding domain"/>
    <property type="match status" value="1"/>
</dbReference>
<dbReference type="RefSeq" id="WP_282210059.1">
    <property type="nucleotide sequence ID" value="NZ_CP118247.1"/>
</dbReference>
<comment type="cofactor">
    <cofactor evidence="1">
        <name>FAD</name>
        <dbReference type="ChEBI" id="CHEBI:57692"/>
    </cofactor>
</comment>
<evidence type="ECO:0000256" key="3">
    <source>
        <dbReference type="ARBA" id="ARBA00022827"/>
    </source>
</evidence>
<keyword evidence="4 6" id="KW-0560">Oxidoreductase</keyword>
<dbReference type="GO" id="GO:0050131">
    <property type="term" value="F:N-methyl-L-amino-acid oxidase activity"/>
    <property type="evidence" value="ECO:0007669"/>
    <property type="project" value="UniProtKB-EC"/>
</dbReference>